<sequence length="107" mass="12171">MHNVVQQLSRNFGKIKSTIFQTKNNSILPKYNDASSTDSEDEILEKLTKGCSKNGGTNKNADVLERECSTRKLRDTTPVDYNHDLSETCFSDSDHESDRRKQSELDD</sequence>
<protein>
    <submittedName>
        <fullName evidence="2">5314_t:CDS:1</fullName>
    </submittedName>
</protein>
<accession>A0A9N9AIC1</accession>
<organism evidence="2 3">
    <name type="scientific">Diversispora eburnea</name>
    <dbReference type="NCBI Taxonomy" id="1213867"/>
    <lineage>
        <taxon>Eukaryota</taxon>
        <taxon>Fungi</taxon>
        <taxon>Fungi incertae sedis</taxon>
        <taxon>Mucoromycota</taxon>
        <taxon>Glomeromycotina</taxon>
        <taxon>Glomeromycetes</taxon>
        <taxon>Diversisporales</taxon>
        <taxon>Diversisporaceae</taxon>
        <taxon>Diversispora</taxon>
    </lineage>
</organism>
<gene>
    <name evidence="2" type="ORF">DEBURN_LOCUS6154</name>
</gene>
<dbReference type="Proteomes" id="UP000789706">
    <property type="component" value="Unassembled WGS sequence"/>
</dbReference>
<reference evidence="2" key="1">
    <citation type="submission" date="2021-06" db="EMBL/GenBank/DDBJ databases">
        <authorList>
            <person name="Kallberg Y."/>
            <person name="Tangrot J."/>
            <person name="Rosling A."/>
        </authorList>
    </citation>
    <scope>NUCLEOTIDE SEQUENCE</scope>
    <source>
        <strain evidence="2">AZ414A</strain>
    </source>
</reference>
<feature type="region of interest" description="Disordered" evidence="1">
    <location>
        <begin position="71"/>
        <end position="107"/>
    </location>
</feature>
<keyword evidence="3" id="KW-1185">Reference proteome</keyword>
<evidence type="ECO:0000313" key="3">
    <source>
        <dbReference type="Proteomes" id="UP000789706"/>
    </source>
</evidence>
<name>A0A9N9AIC1_9GLOM</name>
<evidence type="ECO:0000256" key="1">
    <source>
        <dbReference type="SAM" id="MobiDB-lite"/>
    </source>
</evidence>
<proteinExistence type="predicted"/>
<dbReference type="AlphaFoldDB" id="A0A9N9AIC1"/>
<comment type="caution">
    <text evidence="2">The sequence shown here is derived from an EMBL/GenBank/DDBJ whole genome shotgun (WGS) entry which is preliminary data.</text>
</comment>
<dbReference type="EMBL" id="CAJVPK010000608">
    <property type="protein sequence ID" value="CAG8531327.1"/>
    <property type="molecule type" value="Genomic_DNA"/>
</dbReference>
<evidence type="ECO:0000313" key="2">
    <source>
        <dbReference type="EMBL" id="CAG8531327.1"/>
    </source>
</evidence>